<dbReference type="GO" id="GO:0042910">
    <property type="term" value="F:xenobiotic transmembrane transporter activity"/>
    <property type="evidence" value="ECO:0007669"/>
    <property type="project" value="TreeGrafter"/>
</dbReference>
<feature type="transmembrane region" description="Helical" evidence="1">
    <location>
        <begin position="528"/>
        <end position="548"/>
    </location>
</feature>
<dbReference type="Gene3D" id="1.20.1640.10">
    <property type="entry name" value="Multidrug efflux transporter AcrB transmembrane domain"/>
    <property type="match status" value="2"/>
</dbReference>
<dbReference type="Gene3D" id="3.30.70.1440">
    <property type="entry name" value="Multidrug efflux transporter AcrB pore domain"/>
    <property type="match status" value="1"/>
</dbReference>
<evidence type="ECO:0000313" key="3">
    <source>
        <dbReference type="EMBL" id="SDW37538.1"/>
    </source>
</evidence>
<feature type="transmembrane region" description="Helical" evidence="1">
    <location>
        <begin position="455"/>
        <end position="478"/>
    </location>
</feature>
<feature type="transmembrane region" description="Helical" evidence="1">
    <location>
        <begin position="876"/>
        <end position="895"/>
    </location>
</feature>
<reference evidence="3 4" key="1">
    <citation type="submission" date="2016-10" db="EMBL/GenBank/DDBJ databases">
        <authorList>
            <person name="de Groot N.N."/>
        </authorList>
    </citation>
    <scope>NUCLEOTIDE SEQUENCE [LARGE SCALE GENOMIC DNA]</scope>
    <source>
        <strain evidence="3 4">Nm110</strain>
    </source>
</reference>
<evidence type="ECO:0000259" key="2">
    <source>
        <dbReference type="PROSITE" id="PS50156"/>
    </source>
</evidence>
<dbReference type="Pfam" id="PF00873">
    <property type="entry name" value="ACR_tran"/>
    <property type="match status" value="1"/>
</dbReference>
<feature type="transmembrane region" description="Helical" evidence="1">
    <location>
        <begin position="12"/>
        <end position="31"/>
    </location>
</feature>
<protein>
    <submittedName>
        <fullName evidence="3">Multidrug efflux pump subunit AcrB</fullName>
    </submittedName>
</protein>
<feature type="transmembrane region" description="Helical" evidence="1">
    <location>
        <begin position="901"/>
        <end position="922"/>
    </location>
</feature>
<dbReference type="RefSeq" id="WP_074666174.1">
    <property type="nucleotide sequence ID" value="NZ_FNNH01000009.1"/>
</dbReference>
<dbReference type="InterPro" id="IPR000731">
    <property type="entry name" value="SSD"/>
</dbReference>
<keyword evidence="1" id="KW-1133">Transmembrane helix</keyword>
<gene>
    <name evidence="3" type="ORF">SAMN05421882_100938</name>
</gene>
<dbReference type="EMBL" id="FNNH01000009">
    <property type="protein sequence ID" value="SDW37538.1"/>
    <property type="molecule type" value="Genomic_DNA"/>
</dbReference>
<keyword evidence="1" id="KW-0812">Transmembrane</keyword>
<proteinExistence type="predicted"/>
<feature type="transmembrane region" description="Helical" evidence="1">
    <location>
        <begin position="974"/>
        <end position="993"/>
    </location>
</feature>
<dbReference type="GO" id="GO:0005886">
    <property type="term" value="C:plasma membrane"/>
    <property type="evidence" value="ECO:0007669"/>
    <property type="project" value="TreeGrafter"/>
</dbReference>
<dbReference type="Gene3D" id="3.30.70.1320">
    <property type="entry name" value="Multidrug efflux transporter AcrB pore domain like"/>
    <property type="match status" value="1"/>
</dbReference>
<feature type="transmembrane region" description="Helical" evidence="1">
    <location>
        <begin position="354"/>
        <end position="373"/>
    </location>
</feature>
<feature type="transmembrane region" description="Helical" evidence="1">
    <location>
        <begin position="385"/>
        <end position="407"/>
    </location>
</feature>
<dbReference type="SUPFAM" id="SSF82714">
    <property type="entry name" value="Multidrug efflux transporter AcrB TolC docking domain, DN and DC subdomains"/>
    <property type="match status" value="2"/>
</dbReference>
<feature type="domain" description="SSD" evidence="2">
    <location>
        <begin position="351"/>
        <end position="484"/>
    </location>
</feature>
<dbReference type="PROSITE" id="PS50156">
    <property type="entry name" value="SSD"/>
    <property type="match status" value="1"/>
</dbReference>
<dbReference type="PANTHER" id="PTHR32063:SF33">
    <property type="entry name" value="RND SUPERFAMILY EFFLUX PUMP PERMEASE COMPONENT"/>
    <property type="match status" value="1"/>
</dbReference>
<dbReference type="Gene3D" id="3.30.2090.10">
    <property type="entry name" value="Multidrug efflux transporter AcrB TolC docking domain, DN and DC subdomains"/>
    <property type="match status" value="2"/>
</dbReference>
<organism evidence="3 4">
    <name type="scientific">Nitrosomonas communis</name>
    <dbReference type="NCBI Taxonomy" id="44574"/>
    <lineage>
        <taxon>Bacteria</taxon>
        <taxon>Pseudomonadati</taxon>
        <taxon>Pseudomonadota</taxon>
        <taxon>Betaproteobacteria</taxon>
        <taxon>Nitrosomonadales</taxon>
        <taxon>Nitrosomonadaceae</taxon>
        <taxon>Nitrosomonas</taxon>
    </lineage>
</organism>
<evidence type="ECO:0000313" key="4">
    <source>
        <dbReference type="Proteomes" id="UP000183454"/>
    </source>
</evidence>
<dbReference type="Gene3D" id="3.30.70.1430">
    <property type="entry name" value="Multidrug efflux transporter AcrB pore domain"/>
    <property type="match status" value="2"/>
</dbReference>
<evidence type="ECO:0000256" key="1">
    <source>
        <dbReference type="SAM" id="Phobius"/>
    </source>
</evidence>
<keyword evidence="1" id="KW-0472">Membrane</keyword>
<dbReference type="InterPro" id="IPR001036">
    <property type="entry name" value="Acrflvin-R"/>
</dbReference>
<feature type="transmembrane region" description="Helical" evidence="1">
    <location>
        <begin position="1005"/>
        <end position="1031"/>
    </location>
</feature>
<dbReference type="Proteomes" id="UP000183454">
    <property type="component" value="Unassembled WGS sequence"/>
</dbReference>
<dbReference type="AlphaFoldDB" id="A0A1H2T110"/>
<accession>A0A1H2T110</accession>
<dbReference type="PRINTS" id="PR00702">
    <property type="entry name" value="ACRIFLAVINRP"/>
</dbReference>
<feature type="transmembrane region" description="Helical" evidence="1">
    <location>
        <begin position="331"/>
        <end position="348"/>
    </location>
</feature>
<dbReference type="InterPro" id="IPR027463">
    <property type="entry name" value="AcrB_DN_DC_subdom"/>
</dbReference>
<dbReference type="PANTHER" id="PTHR32063">
    <property type="match status" value="1"/>
</dbReference>
<feature type="transmembrane region" description="Helical" evidence="1">
    <location>
        <begin position="427"/>
        <end position="448"/>
    </location>
</feature>
<dbReference type="SUPFAM" id="SSF82693">
    <property type="entry name" value="Multidrug efflux transporter AcrB pore domain, PN1, PN2, PC1 and PC2 subdomains"/>
    <property type="match status" value="1"/>
</dbReference>
<dbReference type="SUPFAM" id="SSF82866">
    <property type="entry name" value="Multidrug efflux transporter AcrB transmembrane domain"/>
    <property type="match status" value="2"/>
</dbReference>
<sequence length="1049" mass="116252">MKLVIWFARNPIAANLLMLMIIAGGLMGLTVSKRHTVPPAPQNQLKIEVEYFGAGPAEVEQALCIPIEEAIHDLEGVRHINTVANQAECEIIVEFDPSIDSTRFHSAVQARLDRITSFPKEAEKPKIQEMKIGTTAVTIMVHAEHDEVGMLDLMRQRDRLQAMLSKHPDIGLLTPWPKPPYEISIEITESDLRRYALTFEEIAEAIRAASNNIPAGELKQSDSKLLLRSKNQAMSLADYAAIKLRSEPYGAHLLLGDIAQIHETAGEKDFLARIDGKPAAQLFVMSKDRIATTVEAVDEIIEAFRPELPDGIGISTWDDWSKYYKHNMSMLWENAVSGFILVFLILMFTMRFYLALWVSSGILISLLGALWLMPMLGISLNTYSIAALILILGVLADDAIIVGENIYTHQQRGRPGLAGAISGTLEVAPLVVLMVLSTMIAFVPGLFLPGLSGYLMYNICLVVIVTLAFSMLEALLILPSHLAASFPSKTDRNIWSAAMSSVQDRVDSGLQWFIDDVYAPLLKGLVRFRYITLSVFAVILLITAALVFSGRIQSVMEAPVNDYYLFAILQLPPGTPFEEVDYQIMRLERIANEMRSELNTEFGIDESTKLKDSFQHIIAVSDDNTGFVDIEIAIDERIRSRMEIMKRQWQERFGELPAGATLSFQTFWPKDLGMPTTHSAKAIELKVVAADVALQSTVGEILKTKLSTYAGVHSVTSSMQTGKSELRLKLKPEAALYGLTMQSLGEQVRHGFLGLEVQRFFMDRDEVRVMLRFPAEHRRSLDDLYRMPISLTNGNTVPFTTVAEAEYTAGFASITRQSQERIQLISADVFKGEANVEAILADLRANVIPELEAQYPGLRIEPGQTRQKQEKAMSDLWSYGALALLGIYVLLAIPLRSYAQPLIIMLAVPFGFIGSVAGHLLLKIPLSLESYVALFAVGGVAINDSLILIAKINEILQKNIPIYKAVILAGKSRFRAIFLTTVTTVMGLLPLMSEQSSDAEKLMPMVISLAFGQIFSAFVTLLLVPVSCVVLKKVSGQKKTHKLMRGFSS</sequence>
<name>A0A1H2T110_9PROT</name>